<dbReference type="PANTHER" id="PTHR10795">
    <property type="entry name" value="PROPROTEIN CONVERTASE SUBTILISIN/KEXIN"/>
    <property type="match status" value="1"/>
</dbReference>
<organism evidence="4 5">
    <name type="scientific">Abeliophyllum distichum</name>
    <dbReference type="NCBI Taxonomy" id="126358"/>
    <lineage>
        <taxon>Eukaryota</taxon>
        <taxon>Viridiplantae</taxon>
        <taxon>Streptophyta</taxon>
        <taxon>Embryophyta</taxon>
        <taxon>Tracheophyta</taxon>
        <taxon>Spermatophyta</taxon>
        <taxon>Magnoliopsida</taxon>
        <taxon>eudicotyledons</taxon>
        <taxon>Gunneridae</taxon>
        <taxon>Pentapetalae</taxon>
        <taxon>asterids</taxon>
        <taxon>lamiids</taxon>
        <taxon>Lamiales</taxon>
        <taxon>Oleaceae</taxon>
        <taxon>Forsythieae</taxon>
        <taxon>Abeliophyllum</taxon>
    </lineage>
</organism>
<evidence type="ECO:0000313" key="5">
    <source>
        <dbReference type="Proteomes" id="UP001604336"/>
    </source>
</evidence>
<feature type="domain" description="Inhibitor I9" evidence="3">
    <location>
        <begin position="51"/>
        <end position="93"/>
    </location>
</feature>
<comment type="caution">
    <text evidence="4">The sequence shown here is derived from an EMBL/GenBank/DDBJ whole genome shotgun (WGS) entry which is preliminary data.</text>
</comment>
<dbReference type="EMBL" id="JBFOLK010000007">
    <property type="protein sequence ID" value="KAL2497309.1"/>
    <property type="molecule type" value="Genomic_DNA"/>
</dbReference>
<dbReference type="InterPro" id="IPR036852">
    <property type="entry name" value="Peptidase_S8/S53_dom_sf"/>
</dbReference>
<proteinExistence type="inferred from homology"/>
<name>A0ABD1SAU3_9LAMI</name>
<dbReference type="InterPro" id="IPR037045">
    <property type="entry name" value="S8pro/Inhibitor_I9_sf"/>
</dbReference>
<dbReference type="Gene3D" id="3.30.70.80">
    <property type="entry name" value="Peptidase S8 propeptide/proteinase inhibitor I9"/>
    <property type="match status" value="1"/>
</dbReference>
<keyword evidence="2" id="KW-0732">Signal</keyword>
<comment type="similarity">
    <text evidence="1">Belongs to the peptidase S8 family.</text>
</comment>
<gene>
    <name evidence="4" type="ORF">Adt_22859</name>
</gene>
<dbReference type="InterPro" id="IPR010259">
    <property type="entry name" value="S8pro/Inhibitor_I9"/>
</dbReference>
<dbReference type="Gene3D" id="3.40.50.200">
    <property type="entry name" value="Peptidase S8/S53 domain"/>
    <property type="match status" value="1"/>
</dbReference>
<protein>
    <submittedName>
        <fullName evidence="4">Subtilase family protein</fullName>
    </submittedName>
</protein>
<accession>A0ABD1SAU3</accession>
<dbReference type="InterPro" id="IPR045051">
    <property type="entry name" value="SBT"/>
</dbReference>
<keyword evidence="5" id="KW-1185">Reference proteome</keyword>
<evidence type="ECO:0000256" key="2">
    <source>
        <dbReference type="ARBA" id="ARBA00022729"/>
    </source>
</evidence>
<evidence type="ECO:0000259" key="3">
    <source>
        <dbReference type="Pfam" id="PF05922"/>
    </source>
</evidence>
<sequence>MSRIKILWFVLFGVKKVPWFGSKSSSSKGLGLLSPTGLFPSPIGFWLAVGSVIHTYETIFHGFSAKLSTSEAQKIESLSGIVAVIHEQVRHVHTTRSSEFLGLKTSDSAGLLKGSDFGSNLVIRVIDTGIWPERKSFNDCELGPGPTKWKGQYVSL</sequence>
<evidence type="ECO:0000256" key="1">
    <source>
        <dbReference type="ARBA" id="ARBA00011073"/>
    </source>
</evidence>
<dbReference type="Pfam" id="PF05922">
    <property type="entry name" value="Inhibitor_I9"/>
    <property type="match status" value="1"/>
</dbReference>
<evidence type="ECO:0000313" key="4">
    <source>
        <dbReference type="EMBL" id="KAL2497309.1"/>
    </source>
</evidence>
<dbReference type="Proteomes" id="UP001604336">
    <property type="component" value="Unassembled WGS sequence"/>
</dbReference>
<dbReference type="AlphaFoldDB" id="A0ABD1SAU3"/>
<reference evidence="5" key="1">
    <citation type="submission" date="2024-07" db="EMBL/GenBank/DDBJ databases">
        <title>Two chromosome-level genome assemblies of Korean endemic species Abeliophyllum distichum and Forsythia ovata (Oleaceae).</title>
        <authorList>
            <person name="Jang H."/>
        </authorList>
    </citation>
    <scope>NUCLEOTIDE SEQUENCE [LARGE SCALE GENOMIC DNA]</scope>
</reference>